<dbReference type="PROSITE" id="PS01124">
    <property type="entry name" value="HTH_ARAC_FAMILY_2"/>
    <property type="match status" value="1"/>
</dbReference>
<dbReference type="SUPFAM" id="SSF46689">
    <property type="entry name" value="Homeodomain-like"/>
    <property type="match status" value="1"/>
</dbReference>
<feature type="domain" description="HTH araC/xylS-type" evidence="4">
    <location>
        <begin position="159"/>
        <end position="255"/>
    </location>
</feature>
<dbReference type="GO" id="GO:0000976">
    <property type="term" value="F:transcription cis-regulatory region binding"/>
    <property type="evidence" value="ECO:0007669"/>
    <property type="project" value="TreeGrafter"/>
</dbReference>
<dbReference type="InterPro" id="IPR018060">
    <property type="entry name" value="HTH_AraC"/>
</dbReference>
<dbReference type="Gene3D" id="1.10.10.60">
    <property type="entry name" value="Homeodomain-like"/>
    <property type="match status" value="1"/>
</dbReference>
<evidence type="ECO:0000313" key="5">
    <source>
        <dbReference type="EMBL" id="STE87023.1"/>
    </source>
</evidence>
<evidence type="ECO:0000259" key="4">
    <source>
        <dbReference type="PROSITE" id="PS01124"/>
    </source>
</evidence>
<sequence length="273" mass="31984">MPGVCSFVLILKPFNVRFFGEYIILNYGDVLLVKCSSMHALRPYSGYFAEVQFDEHMVNSFIHSNSTGKRNHRHGHLRMIKKSFAWPELLTEIVQNINSGDNIHPDFRQAMLFSCFPVFLFSCFPVFLFSCFPVFLFSCFPLNHHLFFFLLSDMPSFSGKVRNIFLSDISRAWKLRDVCGYLYMSESLLKRRLLEEKTSFSKLLLEVRMAHAKKLLENRCTVKHVAEHCGYSSMSYFICVFRQYFRMTPRHFLNCCRMGISGKNDFPEIVCLK</sequence>
<dbReference type="PANTHER" id="PTHR47894">
    <property type="entry name" value="HTH-TYPE TRANSCRIPTIONAL REGULATOR GADX"/>
    <property type="match status" value="1"/>
</dbReference>
<dbReference type="PANTHER" id="PTHR47894:SF4">
    <property type="entry name" value="HTH-TYPE TRANSCRIPTIONAL REGULATOR GADX"/>
    <property type="match status" value="1"/>
</dbReference>
<gene>
    <name evidence="5" type="primary">ydeO</name>
    <name evidence="5" type="ORF">NCTC10418_04682</name>
</gene>
<evidence type="ECO:0000256" key="1">
    <source>
        <dbReference type="ARBA" id="ARBA00023015"/>
    </source>
</evidence>
<keyword evidence="2" id="KW-0238">DNA-binding</keyword>
<dbReference type="EMBL" id="UFZQ01000001">
    <property type="protein sequence ID" value="STE87023.1"/>
    <property type="molecule type" value="Genomic_DNA"/>
</dbReference>
<dbReference type="SMART" id="SM00342">
    <property type="entry name" value="HTH_ARAC"/>
    <property type="match status" value="1"/>
</dbReference>
<reference evidence="5 6" key="1">
    <citation type="submission" date="2018-06" db="EMBL/GenBank/DDBJ databases">
        <authorList>
            <consortium name="Pathogen Informatics"/>
            <person name="Doyle S."/>
        </authorList>
    </citation>
    <scope>NUCLEOTIDE SEQUENCE [LARGE SCALE GENOMIC DNA]</scope>
    <source>
        <strain evidence="5 6">NCTC10418</strain>
    </source>
</reference>
<dbReference type="GO" id="GO:0005829">
    <property type="term" value="C:cytosol"/>
    <property type="evidence" value="ECO:0007669"/>
    <property type="project" value="TreeGrafter"/>
</dbReference>
<organism evidence="5 6">
    <name type="scientific">Escherichia coli</name>
    <dbReference type="NCBI Taxonomy" id="562"/>
    <lineage>
        <taxon>Bacteria</taxon>
        <taxon>Pseudomonadati</taxon>
        <taxon>Pseudomonadota</taxon>
        <taxon>Gammaproteobacteria</taxon>
        <taxon>Enterobacterales</taxon>
        <taxon>Enterobacteriaceae</taxon>
        <taxon>Escherichia</taxon>
    </lineage>
</organism>
<dbReference type="AlphaFoldDB" id="A0A376KWI5"/>
<evidence type="ECO:0000256" key="3">
    <source>
        <dbReference type="ARBA" id="ARBA00023163"/>
    </source>
</evidence>
<proteinExistence type="predicted"/>
<evidence type="ECO:0000313" key="6">
    <source>
        <dbReference type="Proteomes" id="UP000255460"/>
    </source>
</evidence>
<keyword evidence="1" id="KW-0805">Transcription regulation</keyword>
<dbReference type="Pfam" id="PF12833">
    <property type="entry name" value="HTH_18"/>
    <property type="match status" value="1"/>
</dbReference>
<dbReference type="Proteomes" id="UP000255460">
    <property type="component" value="Unassembled WGS sequence"/>
</dbReference>
<protein>
    <submittedName>
        <fullName evidence="5">HTH-type transcriptional regulator YdeO</fullName>
    </submittedName>
</protein>
<keyword evidence="3" id="KW-0804">Transcription</keyword>
<dbReference type="GO" id="GO:0003700">
    <property type="term" value="F:DNA-binding transcription factor activity"/>
    <property type="evidence" value="ECO:0007669"/>
    <property type="project" value="InterPro"/>
</dbReference>
<evidence type="ECO:0000256" key="2">
    <source>
        <dbReference type="ARBA" id="ARBA00023125"/>
    </source>
</evidence>
<accession>A0A376KWI5</accession>
<name>A0A376KWI5_ECOLX</name>
<dbReference type="InterPro" id="IPR009057">
    <property type="entry name" value="Homeodomain-like_sf"/>
</dbReference>